<reference evidence="2 3" key="1">
    <citation type="submission" date="2024-01" db="EMBL/GenBank/DDBJ databases">
        <title>The genomes of 5 underutilized Papilionoideae crops provide insights into root nodulation and disease resistanc.</title>
        <authorList>
            <person name="Jiang F."/>
        </authorList>
    </citation>
    <scope>NUCLEOTIDE SEQUENCE [LARGE SCALE GENOMIC DNA]</scope>
    <source>
        <strain evidence="2">DUOXIRENSHENG_FW03</strain>
        <tissue evidence="2">Leaves</tissue>
    </source>
</reference>
<evidence type="ECO:0000313" key="3">
    <source>
        <dbReference type="Proteomes" id="UP001386955"/>
    </source>
</evidence>
<sequence>MAEESQGIRLSGTMITVNNGETNEGEKEKIREKIITFKSLRKTNYDCVSASPIKKKKKPGLVDFSLSDNSIPHREKERERIHSTIPTDTHSHTWW</sequence>
<name>A0AAN9XHM8_PSOTE</name>
<gene>
    <name evidence="2" type="ORF">VNO78_21003</name>
</gene>
<feature type="region of interest" description="Disordered" evidence="1">
    <location>
        <begin position="61"/>
        <end position="95"/>
    </location>
</feature>
<accession>A0AAN9XHM8</accession>
<organism evidence="2 3">
    <name type="scientific">Psophocarpus tetragonolobus</name>
    <name type="common">Winged bean</name>
    <name type="synonym">Dolichos tetragonolobus</name>
    <dbReference type="NCBI Taxonomy" id="3891"/>
    <lineage>
        <taxon>Eukaryota</taxon>
        <taxon>Viridiplantae</taxon>
        <taxon>Streptophyta</taxon>
        <taxon>Embryophyta</taxon>
        <taxon>Tracheophyta</taxon>
        <taxon>Spermatophyta</taxon>
        <taxon>Magnoliopsida</taxon>
        <taxon>eudicotyledons</taxon>
        <taxon>Gunneridae</taxon>
        <taxon>Pentapetalae</taxon>
        <taxon>rosids</taxon>
        <taxon>fabids</taxon>
        <taxon>Fabales</taxon>
        <taxon>Fabaceae</taxon>
        <taxon>Papilionoideae</taxon>
        <taxon>50 kb inversion clade</taxon>
        <taxon>NPAAA clade</taxon>
        <taxon>indigoferoid/millettioid clade</taxon>
        <taxon>Phaseoleae</taxon>
        <taxon>Psophocarpus</taxon>
    </lineage>
</organism>
<evidence type="ECO:0000313" key="2">
    <source>
        <dbReference type="EMBL" id="KAK7392560.1"/>
    </source>
</evidence>
<feature type="region of interest" description="Disordered" evidence="1">
    <location>
        <begin position="1"/>
        <end position="27"/>
    </location>
</feature>
<proteinExistence type="predicted"/>
<dbReference type="AlphaFoldDB" id="A0AAN9XHM8"/>
<feature type="compositionally biased region" description="Basic and acidic residues" evidence="1">
    <location>
        <begin position="71"/>
        <end position="82"/>
    </location>
</feature>
<feature type="compositionally biased region" description="Polar residues" evidence="1">
    <location>
        <begin position="84"/>
        <end position="95"/>
    </location>
</feature>
<protein>
    <submittedName>
        <fullName evidence="2">Uncharacterized protein</fullName>
    </submittedName>
</protein>
<comment type="caution">
    <text evidence="2">The sequence shown here is derived from an EMBL/GenBank/DDBJ whole genome shotgun (WGS) entry which is preliminary data.</text>
</comment>
<evidence type="ECO:0000256" key="1">
    <source>
        <dbReference type="SAM" id="MobiDB-lite"/>
    </source>
</evidence>
<keyword evidence="3" id="KW-1185">Reference proteome</keyword>
<dbReference type="Proteomes" id="UP001386955">
    <property type="component" value="Unassembled WGS sequence"/>
</dbReference>
<dbReference type="EMBL" id="JAYMYS010000005">
    <property type="protein sequence ID" value="KAK7392560.1"/>
    <property type="molecule type" value="Genomic_DNA"/>
</dbReference>